<keyword evidence="2" id="KW-1185">Reference proteome</keyword>
<dbReference type="Proteomes" id="UP001652623">
    <property type="component" value="Chromosome 4"/>
</dbReference>
<feature type="transmembrane region" description="Helical" evidence="1">
    <location>
        <begin position="170"/>
        <end position="195"/>
    </location>
</feature>
<dbReference type="PANTHER" id="PTHR33133">
    <property type="entry name" value="OS08G0107100 PROTEIN-RELATED"/>
    <property type="match status" value="1"/>
</dbReference>
<dbReference type="KEGG" id="zju:107415898"/>
<keyword evidence="1" id="KW-0472">Membrane</keyword>
<feature type="transmembrane region" description="Helical" evidence="1">
    <location>
        <begin position="201"/>
        <end position="223"/>
    </location>
</feature>
<name>A0A6P3ZLB7_ZIZJJ</name>
<evidence type="ECO:0000256" key="1">
    <source>
        <dbReference type="SAM" id="Phobius"/>
    </source>
</evidence>
<keyword evidence="1" id="KW-1133">Transmembrane helix</keyword>
<protein>
    <submittedName>
        <fullName evidence="3">Uncharacterized protein LOC107415898 isoform X1</fullName>
    </submittedName>
</protein>
<accession>A0A6P3ZLB7</accession>
<evidence type="ECO:0000313" key="3">
    <source>
        <dbReference type="RefSeq" id="XP_015879795.2"/>
    </source>
</evidence>
<feature type="transmembrane region" description="Helical" evidence="1">
    <location>
        <begin position="244"/>
        <end position="269"/>
    </location>
</feature>
<keyword evidence="1" id="KW-0812">Transmembrane</keyword>
<feature type="transmembrane region" description="Helical" evidence="1">
    <location>
        <begin position="112"/>
        <end position="133"/>
    </location>
</feature>
<gene>
    <name evidence="3" type="primary">LOC107415898</name>
</gene>
<sequence>MKINISVFFFLIQQIKFSSERPILHRFSSVLVGKKIMEEKMTKIMRKSIFIFLKYFHYFSTTTVLLLLPFSALVLISCQALSYSNSSPFPNTHAAGFPAFSKFVLLFLNKSFYQTFFSSILIIPFSLSSFLIAKASIIQVLKTHHEPSLPTFSSCFSIYKPLLLTHLCNMLFSITANIVAIFILFIASGFLHGILQLLTRTVLYAFLTQTIVLCNLALVVSGMENCTSYRAIYNASILRRGTNSMALFLALPTHLALASIEALFCYRVIKDYDDRGGRPSFGCTSNSFTDETNGLCDRIKLAKEEDSCHSSANLRILIFP</sequence>
<evidence type="ECO:0000313" key="2">
    <source>
        <dbReference type="Proteomes" id="UP001652623"/>
    </source>
</evidence>
<dbReference type="AlphaFoldDB" id="A0A6P3ZLB7"/>
<organism evidence="2 3">
    <name type="scientific">Ziziphus jujuba</name>
    <name type="common">Chinese jujube</name>
    <name type="synonym">Ziziphus sativa</name>
    <dbReference type="NCBI Taxonomy" id="326968"/>
    <lineage>
        <taxon>Eukaryota</taxon>
        <taxon>Viridiplantae</taxon>
        <taxon>Streptophyta</taxon>
        <taxon>Embryophyta</taxon>
        <taxon>Tracheophyta</taxon>
        <taxon>Spermatophyta</taxon>
        <taxon>Magnoliopsida</taxon>
        <taxon>eudicotyledons</taxon>
        <taxon>Gunneridae</taxon>
        <taxon>Pentapetalae</taxon>
        <taxon>rosids</taxon>
        <taxon>fabids</taxon>
        <taxon>Rosales</taxon>
        <taxon>Rhamnaceae</taxon>
        <taxon>Paliureae</taxon>
        <taxon>Ziziphus</taxon>
    </lineage>
</organism>
<reference evidence="3" key="1">
    <citation type="submission" date="2025-08" db="UniProtKB">
        <authorList>
            <consortium name="RefSeq"/>
        </authorList>
    </citation>
    <scope>IDENTIFICATION</scope>
    <source>
        <tissue evidence="3">Seedling</tissue>
    </source>
</reference>
<dbReference type="PANTHER" id="PTHR33133:SF19">
    <property type="entry name" value="BINDING-PROTEIN-DEPENDENT TRANSPORT SYSTEMS INNER MEMBRANE COMPONENT"/>
    <property type="match status" value="1"/>
</dbReference>
<dbReference type="RefSeq" id="XP_015879795.2">
    <property type="nucleotide sequence ID" value="XM_016024309.4"/>
</dbReference>
<dbReference type="GeneID" id="107415898"/>
<feature type="transmembrane region" description="Helical" evidence="1">
    <location>
        <begin position="55"/>
        <end position="82"/>
    </location>
</feature>
<proteinExistence type="predicted"/>
<dbReference type="InParanoid" id="A0A6P3ZLB7"/>